<sequence length="206" mass="22205">MTGDRSMASVGSAPFRTVLNVGCGPRSITRLHQHFPPRDWREVRLDADPEVEPDILAQLPRLSPVADASVDAVWASHSLEHLEEDAARIALEEFLRVLRPGGVAMIAVPDLQSVARILVEDRADEILYQSPLGPVRALDVVYGFAPLIAAGNTLMAHRTGFTGTRLKRFLEKAGFAAPVVYRLANHELFAIASRPAVGAAATAAVA</sequence>
<evidence type="ECO:0000313" key="3">
    <source>
        <dbReference type="Proteomes" id="UP000280346"/>
    </source>
</evidence>
<organism evidence="2 3">
    <name type="scientific">Azospirillum doebereinerae</name>
    <dbReference type="NCBI Taxonomy" id="92933"/>
    <lineage>
        <taxon>Bacteria</taxon>
        <taxon>Pseudomonadati</taxon>
        <taxon>Pseudomonadota</taxon>
        <taxon>Alphaproteobacteria</taxon>
        <taxon>Rhodospirillales</taxon>
        <taxon>Azospirillaceae</taxon>
        <taxon>Azospirillum</taxon>
    </lineage>
</organism>
<dbReference type="InterPro" id="IPR013216">
    <property type="entry name" value="Methyltransf_11"/>
</dbReference>
<dbReference type="GO" id="GO:0032259">
    <property type="term" value="P:methylation"/>
    <property type="evidence" value="ECO:0007669"/>
    <property type="project" value="UniProtKB-KW"/>
</dbReference>
<gene>
    <name evidence="2" type="ORF">EJ913_05035</name>
</gene>
<dbReference type="AlphaFoldDB" id="A0A433JEH5"/>
<dbReference type="RefSeq" id="WP_126995379.1">
    <property type="nucleotide sequence ID" value="NZ_JBNPXW010000002.1"/>
</dbReference>
<dbReference type="GO" id="GO:0008757">
    <property type="term" value="F:S-adenosylmethionine-dependent methyltransferase activity"/>
    <property type="evidence" value="ECO:0007669"/>
    <property type="project" value="InterPro"/>
</dbReference>
<accession>A0A433JEH5</accession>
<evidence type="ECO:0000313" key="2">
    <source>
        <dbReference type="EMBL" id="RUQ75214.1"/>
    </source>
</evidence>
<keyword evidence="3" id="KW-1185">Reference proteome</keyword>
<dbReference type="InterPro" id="IPR029063">
    <property type="entry name" value="SAM-dependent_MTases_sf"/>
</dbReference>
<name>A0A433JEH5_9PROT</name>
<keyword evidence="2" id="KW-0489">Methyltransferase</keyword>
<dbReference type="CDD" id="cd02440">
    <property type="entry name" value="AdoMet_MTases"/>
    <property type="match status" value="1"/>
</dbReference>
<dbReference type="EMBL" id="RZIJ01000002">
    <property type="protein sequence ID" value="RUQ75214.1"/>
    <property type="molecule type" value="Genomic_DNA"/>
</dbReference>
<comment type="caution">
    <text evidence="2">The sequence shown here is derived from an EMBL/GenBank/DDBJ whole genome shotgun (WGS) entry which is preliminary data.</text>
</comment>
<reference evidence="2 3" key="1">
    <citation type="submission" date="2018-12" db="EMBL/GenBank/DDBJ databases">
        <authorList>
            <person name="Yang Y."/>
        </authorList>
    </citation>
    <scope>NUCLEOTIDE SEQUENCE [LARGE SCALE GENOMIC DNA]</scope>
    <source>
        <strain evidence="2 3">GSF71</strain>
    </source>
</reference>
<dbReference type="Gene3D" id="3.40.50.150">
    <property type="entry name" value="Vaccinia Virus protein VP39"/>
    <property type="match status" value="1"/>
</dbReference>
<dbReference type="SUPFAM" id="SSF53335">
    <property type="entry name" value="S-adenosyl-L-methionine-dependent methyltransferases"/>
    <property type="match status" value="1"/>
</dbReference>
<protein>
    <submittedName>
        <fullName evidence="2">Methyltransferase domain-containing protein</fullName>
    </submittedName>
</protein>
<proteinExistence type="predicted"/>
<dbReference type="Proteomes" id="UP000280346">
    <property type="component" value="Unassembled WGS sequence"/>
</dbReference>
<dbReference type="Pfam" id="PF08241">
    <property type="entry name" value="Methyltransf_11"/>
    <property type="match status" value="1"/>
</dbReference>
<keyword evidence="2" id="KW-0808">Transferase</keyword>
<evidence type="ECO:0000259" key="1">
    <source>
        <dbReference type="Pfam" id="PF08241"/>
    </source>
</evidence>
<dbReference type="OrthoDB" id="9796760at2"/>
<feature type="domain" description="Methyltransferase type 11" evidence="1">
    <location>
        <begin position="20"/>
        <end position="105"/>
    </location>
</feature>